<evidence type="ECO:0000259" key="1">
    <source>
        <dbReference type="PROSITE" id="PS50883"/>
    </source>
</evidence>
<feature type="domain" description="EAL" evidence="1">
    <location>
        <begin position="1"/>
        <end position="221"/>
    </location>
</feature>
<dbReference type="EMBL" id="BJNE01000002">
    <property type="protein sequence ID" value="GEC11430.1"/>
    <property type="molecule type" value="Genomic_DNA"/>
</dbReference>
<organism evidence="2 3">
    <name type="scientific">Glutamicibacter nicotianae</name>
    <name type="common">Arthrobacter nicotianae</name>
    <dbReference type="NCBI Taxonomy" id="37929"/>
    <lineage>
        <taxon>Bacteria</taxon>
        <taxon>Bacillati</taxon>
        <taxon>Actinomycetota</taxon>
        <taxon>Actinomycetes</taxon>
        <taxon>Micrococcales</taxon>
        <taxon>Micrococcaceae</taxon>
        <taxon>Glutamicibacter</taxon>
    </lineage>
</organism>
<dbReference type="InterPro" id="IPR001633">
    <property type="entry name" value="EAL_dom"/>
</dbReference>
<dbReference type="CDD" id="cd01948">
    <property type="entry name" value="EAL"/>
    <property type="match status" value="1"/>
</dbReference>
<dbReference type="SUPFAM" id="SSF141868">
    <property type="entry name" value="EAL domain-like"/>
    <property type="match status" value="1"/>
</dbReference>
<protein>
    <recommendedName>
        <fullName evidence="1">EAL domain-containing protein</fullName>
    </recommendedName>
</protein>
<reference evidence="2 3" key="1">
    <citation type="submission" date="2019-06" db="EMBL/GenBank/DDBJ databases">
        <title>Whole genome shotgun sequence of Glutamicibacter nicotianae NBRC 14234.</title>
        <authorList>
            <person name="Hosoyama A."/>
            <person name="Uohara A."/>
            <person name="Ohji S."/>
            <person name="Ichikawa N."/>
        </authorList>
    </citation>
    <scope>NUCLEOTIDE SEQUENCE [LARGE SCALE GENOMIC DNA]</scope>
    <source>
        <strain evidence="2 3">NBRC 14234</strain>
    </source>
</reference>
<dbReference type="PANTHER" id="PTHR33121:SF70">
    <property type="entry name" value="SIGNALING PROTEIN YKOW"/>
    <property type="match status" value="1"/>
</dbReference>
<evidence type="ECO:0000313" key="2">
    <source>
        <dbReference type="EMBL" id="GEC11430.1"/>
    </source>
</evidence>
<dbReference type="SMART" id="SM00052">
    <property type="entry name" value="EAL"/>
    <property type="match status" value="1"/>
</dbReference>
<gene>
    <name evidence="2" type="ORF">ANI01nite_06330</name>
</gene>
<dbReference type="Proteomes" id="UP000316242">
    <property type="component" value="Unassembled WGS sequence"/>
</dbReference>
<dbReference type="Pfam" id="PF00563">
    <property type="entry name" value="EAL"/>
    <property type="match status" value="1"/>
</dbReference>
<accession>A0ABQ0RIU0</accession>
<dbReference type="InterPro" id="IPR050706">
    <property type="entry name" value="Cyclic-di-GMP_PDE-like"/>
</dbReference>
<sequence length="231" mass="25396">MKFAFQPLINLRSDALLGFEALARFSDGRRPDEHFAEARAEGNLLALELRALEGIVHAAEGLPDGLLLTMNASGPAIKAFARTAPELDRRLDWGLELHELSAPEVCDAARINAEELGCLLLVDDAGIGYATRERILCLKPHIVKLDRSLFIHYLASAEAREHVDILLAAAREINAKTLVEGVETAEHLQLARRLDFDYAQGFYFSPGIELADLPAAMHELHGRLGIDIPGF</sequence>
<dbReference type="PROSITE" id="PS50883">
    <property type="entry name" value="EAL"/>
    <property type="match status" value="1"/>
</dbReference>
<proteinExistence type="predicted"/>
<dbReference type="Gene3D" id="3.20.20.450">
    <property type="entry name" value="EAL domain"/>
    <property type="match status" value="1"/>
</dbReference>
<evidence type="ECO:0000313" key="3">
    <source>
        <dbReference type="Proteomes" id="UP000316242"/>
    </source>
</evidence>
<dbReference type="PANTHER" id="PTHR33121">
    <property type="entry name" value="CYCLIC DI-GMP PHOSPHODIESTERASE PDEF"/>
    <property type="match status" value="1"/>
</dbReference>
<name>A0ABQ0RIU0_GLUNI</name>
<dbReference type="RefSeq" id="WP_141355953.1">
    <property type="nucleotide sequence ID" value="NZ_BAAAWM010000001.1"/>
</dbReference>
<dbReference type="InterPro" id="IPR035919">
    <property type="entry name" value="EAL_sf"/>
</dbReference>
<comment type="caution">
    <text evidence="2">The sequence shown here is derived from an EMBL/GenBank/DDBJ whole genome shotgun (WGS) entry which is preliminary data.</text>
</comment>
<keyword evidence="3" id="KW-1185">Reference proteome</keyword>